<sequence length="521" mass="59260">MRTEIAITIYFLLTVASCREPEIKYANYIFNEIVSSARQFGSSLNHNGMAFFIATVPAGLELYHGSGSRARVDGLDWLAFEPEHALVFARPGSNRVIPRIQRGSGQTTELHGQDMLHRRPNMLHTDLDPPGANQNGLKTDNGEDLSYGYLHTYRTRSDLRLLYLDGSSAAKSDQGTLDLQDLVLLHHNPLDKRRLKAAPEHEEDRERGANLCRLARIEWQGRISGFMRMEAGFEIILCDFAKDLDLVRITQTMPVAAPPGMIVDSPTYFKAIAARHDGIGGGRVKLDYEHHVSLFAYPDAIYFDSTGRPRVNNSSSIISAIRDVREMILPEKRAATMSVDWQAVADMIVARYANKIDHLVSGSMQSSADLKAEAERSLRPFVDYNRRNRSAETDRCQDYNIPWRNRQSQSTAARAIREVNWVICSTLWSVAYSEVDSFAQKKLMIQALRKYLAWTEWKKCKGCGSNELCFVPFWPLGSAEDFEKPRCISDFRTVGRDYWRRSEYRRRDSGTSAYAPDPERR</sequence>
<name>A0A2J6R2F6_HYAVF</name>
<proteinExistence type="predicted"/>
<organism evidence="2 3">
    <name type="scientific">Hyaloscypha variabilis (strain UAMH 11265 / GT02V1 / F)</name>
    <name type="common">Meliniomyces variabilis</name>
    <dbReference type="NCBI Taxonomy" id="1149755"/>
    <lineage>
        <taxon>Eukaryota</taxon>
        <taxon>Fungi</taxon>
        <taxon>Dikarya</taxon>
        <taxon>Ascomycota</taxon>
        <taxon>Pezizomycotina</taxon>
        <taxon>Leotiomycetes</taxon>
        <taxon>Helotiales</taxon>
        <taxon>Hyaloscyphaceae</taxon>
        <taxon>Hyaloscypha</taxon>
        <taxon>Hyaloscypha variabilis</taxon>
    </lineage>
</organism>
<dbReference type="PANTHER" id="PTHR35204:SF1">
    <property type="entry name" value="ENTEROTOXIN"/>
    <property type="match status" value="1"/>
</dbReference>
<feature type="chain" id="PRO_5014349822" evidence="1">
    <location>
        <begin position="19"/>
        <end position="521"/>
    </location>
</feature>
<dbReference type="STRING" id="1149755.A0A2J6R2F6"/>
<evidence type="ECO:0000313" key="2">
    <source>
        <dbReference type="EMBL" id="PMD32703.1"/>
    </source>
</evidence>
<keyword evidence="1" id="KW-0732">Signal</keyword>
<dbReference type="EMBL" id="KZ613958">
    <property type="protein sequence ID" value="PMD32703.1"/>
    <property type="molecule type" value="Genomic_DNA"/>
</dbReference>
<feature type="signal peptide" evidence="1">
    <location>
        <begin position="1"/>
        <end position="18"/>
    </location>
</feature>
<protein>
    <submittedName>
        <fullName evidence="2">Uncharacterized protein</fullName>
    </submittedName>
</protein>
<keyword evidence="3" id="KW-1185">Reference proteome</keyword>
<dbReference type="InterPro" id="IPR038921">
    <property type="entry name" value="YOR389W-like"/>
</dbReference>
<dbReference type="PROSITE" id="PS51257">
    <property type="entry name" value="PROKAR_LIPOPROTEIN"/>
    <property type="match status" value="1"/>
</dbReference>
<dbReference type="AlphaFoldDB" id="A0A2J6R2F6"/>
<evidence type="ECO:0000256" key="1">
    <source>
        <dbReference type="SAM" id="SignalP"/>
    </source>
</evidence>
<dbReference type="PANTHER" id="PTHR35204">
    <property type="entry name" value="YALI0A21131P"/>
    <property type="match status" value="1"/>
</dbReference>
<gene>
    <name evidence="2" type="ORF">L207DRAFT_548316</name>
</gene>
<reference evidence="2 3" key="1">
    <citation type="submission" date="2016-04" db="EMBL/GenBank/DDBJ databases">
        <title>A degradative enzymes factory behind the ericoid mycorrhizal symbiosis.</title>
        <authorList>
            <consortium name="DOE Joint Genome Institute"/>
            <person name="Martino E."/>
            <person name="Morin E."/>
            <person name="Grelet G."/>
            <person name="Kuo A."/>
            <person name="Kohler A."/>
            <person name="Daghino S."/>
            <person name="Barry K."/>
            <person name="Choi C."/>
            <person name="Cichocki N."/>
            <person name="Clum A."/>
            <person name="Copeland A."/>
            <person name="Hainaut M."/>
            <person name="Haridas S."/>
            <person name="Labutti K."/>
            <person name="Lindquist E."/>
            <person name="Lipzen A."/>
            <person name="Khouja H.-R."/>
            <person name="Murat C."/>
            <person name="Ohm R."/>
            <person name="Olson A."/>
            <person name="Spatafora J."/>
            <person name="Veneault-Fourrey C."/>
            <person name="Henrissat B."/>
            <person name="Grigoriev I."/>
            <person name="Martin F."/>
            <person name="Perotto S."/>
        </authorList>
    </citation>
    <scope>NUCLEOTIDE SEQUENCE [LARGE SCALE GENOMIC DNA]</scope>
    <source>
        <strain evidence="2 3">F</strain>
    </source>
</reference>
<accession>A0A2J6R2F6</accession>
<evidence type="ECO:0000313" key="3">
    <source>
        <dbReference type="Proteomes" id="UP000235786"/>
    </source>
</evidence>
<dbReference type="OrthoDB" id="10261782at2759"/>
<dbReference type="Proteomes" id="UP000235786">
    <property type="component" value="Unassembled WGS sequence"/>
</dbReference>